<dbReference type="Proteomes" id="UP000095038">
    <property type="component" value="Unassembled WGS sequence"/>
</dbReference>
<dbReference type="GeneID" id="30966931"/>
<accession>A0A1D2VI51</accession>
<keyword evidence="2" id="KW-1185">Reference proteome</keyword>
<dbReference type="RefSeq" id="XP_020047592.1">
    <property type="nucleotide sequence ID" value="XM_020193295.1"/>
</dbReference>
<reference evidence="2" key="1">
    <citation type="submission" date="2016-05" db="EMBL/GenBank/DDBJ databases">
        <title>Comparative genomics of biotechnologically important yeasts.</title>
        <authorList>
            <consortium name="DOE Joint Genome Institute"/>
            <person name="Riley R."/>
            <person name="Haridas S."/>
            <person name="Wolfe K.H."/>
            <person name="Lopes M.R."/>
            <person name="Hittinger C.T."/>
            <person name="Goker M."/>
            <person name="Salamov A."/>
            <person name="Wisecaver J."/>
            <person name="Long T.M."/>
            <person name="Aerts A.L."/>
            <person name="Barry K."/>
            <person name="Choi C."/>
            <person name="Clum A."/>
            <person name="Coughlan A.Y."/>
            <person name="Deshpande S."/>
            <person name="Douglass A.P."/>
            <person name="Hanson S.J."/>
            <person name="Klenk H.-P."/>
            <person name="Labutti K."/>
            <person name="Lapidus A."/>
            <person name="Lindquist E."/>
            <person name="Lipzen A."/>
            <person name="Meier-Kolthoff J.P."/>
            <person name="Ohm R.A."/>
            <person name="Otillar R.P."/>
            <person name="Pangilinan J."/>
            <person name="Peng Y."/>
            <person name="Rokas A."/>
            <person name="Rosa C.A."/>
            <person name="Scheuner C."/>
            <person name="Sibirny A.A."/>
            <person name="Slot J.C."/>
            <person name="Stielow J.B."/>
            <person name="Sun H."/>
            <person name="Kurtzman C.P."/>
            <person name="Blackwell M."/>
            <person name="Grigoriev I.V."/>
            <person name="Jeffries T.W."/>
        </authorList>
    </citation>
    <scope>NUCLEOTIDE SEQUENCE [LARGE SCALE GENOMIC DNA]</scope>
    <source>
        <strain evidence="2">DSM 1968</strain>
    </source>
</reference>
<dbReference type="InParanoid" id="A0A1D2VI51"/>
<proteinExistence type="predicted"/>
<dbReference type="AlphaFoldDB" id="A0A1D2VI51"/>
<evidence type="ECO:0000313" key="1">
    <source>
        <dbReference type="EMBL" id="ODV61285.1"/>
    </source>
</evidence>
<protein>
    <submittedName>
        <fullName evidence="1">Uncharacterized protein</fullName>
    </submittedName>
</protein>
<gene>
    <name evidence="1" type="ORF">ASCRUDRAFT_75975</name>
</gene>
<sequence length="397" mass="45125">MPEPMLTADTTLPQFILSDTNNNNPIENDENDVLFNELFGSSYKNKLKLSKSLKLSNKPNQNDSQIQRSHSLAINNKSNLNSSNFLLPKISNVNENLNNSNLQNYDCYSSLNNENIDLINEIDDDNESINDFLQFQINELAKFKYRPPNYSPLLSFSNQNLSSTNLNNSNNNNNNNNISNNLTNNLDIKNVHIINNNNNTITQKSKFTYNNNIQKKLFNKISKKNDITNTHPLSLNTNMLNNLNITPNAIEKPKLPKVLTETALLQYIHKLNNYQSQKSLSPLIFHNKSNPSSPITNNLSQNFHNNPHQFFLKINHSTSDFSASSNLISNKFTANNIINDDATSLSTFSSLNSPVSSSFKNKRKNSFKSKFQNNHFFSSLKRKLSIKNISNTNLNTV</sequence>
<evidence type="ECO:0000313" key="2">
    <source>
        <dbReference type="Proteomes" id="UP000095038"/>
    </source>
</evidence>
<dbReference type="EMBL" id="KV454480">
    <property type="protein sequence ID" value="ODV61285.1"/>
    <property type="molecule type" value="Genomic_DNA"/>
</dbReference>
<organism evidence="1 2">
    <name type="scientific">Ascoidea rubescens DSM 1968</name>
    <dbReference type="NCBI Taxonomy" id="1344418"/>
    <lineage>
        <taxon>Eukaryota</taxon>
        <taxon>Fungi</taxon>
        <taxon>Dikarya</taxon>
        <taxon>Ascomycota</taxon>
        <taxon>Saccharomycotina</taxon>
        <taxon>Saccharomycetes</taxon>
        <taxon>Ascoideaceae</taxon>
        <taxon>Ascoidea</taxon>
    </lineage>
</organism>
<name>A0A1D2VI51_9ASCO</name>